<reference evidence="1" key="1">
    <citation type="submission" date="2022-07" db="EMBL/GenBank/DDBJ databases">
        <title>Pseudosulfitobacter sp. strain AP-MA-4, whole genome sequence.</title>
        <authorList>
            <person name="Jiang Y."/>
        </authorList>
    </citation>
    <scope>NUCLEOTIDE SEQUENCE</scope>
    <source>
        <strain evidence="1">AP-MA-4</strain>
    </source>
</reference>
<dbReference type="PANTHER" id="PTHR37950">
    <property type="entry name" value="4-HYDROXYPHENYLACETATE CATABOLISM PROTEIN"/>
    <property type="match status" value="1"/>
</dbReference>
<dbReference type="RefSeq" id="WP_258295256.1">
    <property type="nucleotide sequence ID" value="NZ_JANKJG010000010.1"/>
</dbReference>
<proteinExistence type="predicted"/>
<comment type="caution">
    <text evidence="1">The sequence shown here is derived from an EMBL/GenBank/DDBJ whole genome shotgun (WGS) entry which is preliminary data.</text>
</comment>
<accession>A0ABT1Z2X6</accession>
<keyword evidence="2" id="KW-1185">Reference proteome</keyword>
<protein>
    <recommendedName>
        <fullName evidence="3">5-carboxymethyl-2-hydroxymuconate isomerase</fullName>
    </recommendedName>
</protein>
<sequence length="113" mass="12630">MPHFIIETVGTPDTPQDRQDLMRIVAETGAAQDTINPQDIKVRLYPCADALALDGRTSFIHVTARLLAGRTFAQKDALSCDLRDALAARWPEVQSISIEICDMDSESYRKRLI</sequence>
<dbReference type="PANTHER" id="PTHR37950:SF1">
    <property type="entry name" value="4-HYDROXYPHENYLACETATE CATABOLISM PROTEIN"/>
    <property type="match status" value="1"/>
</dbReference>
<evidence type="ECO:0000313" key="1">
    <source>
        <dbReference type="EMBL" id="MCR8827484.1"/>
    </source>
</evidence>
<evidence type="ECO:0008006" key="3">
    <source>
        <dbReference type="Google" id="ProtNLM"/>
    </source>
</evidence>
<evidence type="ECO:0000313" key="2">
    <source>
        <dbReference type="Proteomes" id="UP001165396"/>
    </source>
</evidence>
<dbReference type="SUPFAM" id="SSF55331">
    <property type="entry name" value="Tautomerase/MIF"/>
    <property type="match status" value="1"/>
</dbReference>
<dbReference type="Gene3D" id="3.30.429.10">
    <property type="entry name" value="Macrophage Migration Inhibitory Factor"/>
    <property type="match status" value="1"/>
</dbReference>
<gene>
    <name evidence="1" type="ORF">NTA49_13160</name>
</gene>
<dbReference type="InterPro" id="IPR004220">
    <property type="entry name" value="5-COMe_2-OHmuconate_Isoase"/>
</dbReference>
<dbReference type="EMBL" id="JANKJG010000010">
    <property type="protein sequence ID" value="MCR8827484.1"/>
    <property type="molecule type" value="Genomic_DNA"/>
</dbReference>
<organism evidence="1 2">
    <name type="scientific">Pseudosulfitobacter koreensis</name>
    <dbReference type="NCBI Taxonomy" id="2968472"/>
    <lineage>
        <taxon>Bacteria</taxon>
        <taxon>Pseudomonadati</taxon>
        <taxon>Pseudomonadota</taxon>
        <taxon>Alphaproteobacteria</taxon>
        <taxon>Rhodobacterales</taxon>
        <taxon>Roseobacteraceae</taxon>
        <taxon>Pseudosulfitobacter</taxon>
    </lineage>
</organism>
<dbReference type="InterPro" id="IPR014347">
    <property type="entry name" value="Tautomerase/MIF_sf"/>
</dbReference>
<name>A0ABT1Z2X6_9RHOB</name>
<dbReference type="Proteomes" id="UP001165396">
    <property type="component" value="Unassembled WGS sequence"/>
</dbReference>